<gene>
    <name evidence="1" type="ORF">FKW77_003881</name>
</gene>
<dbReference type="AlphaFoldDB" id="A0A517LDL2"/>
<dbReference type="EMBL" id="CP042194">
    <property type="protein sequence ID" value="QDS73725.1"/>
    <property type="molecule type" value="Genomic_DNA"/>
</dbReference>
<proteinExistence type="predicted"/>
<sequence length="68" mass="7350">MSAILSRFIKKPFQVVVTDPVLAYIFNKILDNGGTAADALSAIITIVSGTNFYGQQPAFNKKVEVTES</sequence>
<name>A0A517LDL2_9PEZI</name>
<evidence type="ECO:0000313" key="2">
    <source>
        <dbReference type="Proteomes" id="UP000316270"/>
    </source>
</evidence>
<dbReference type="Proteomes" id="UP000316270">
    <property type="component" value="Chromosome 10"/>
</dbReference>
<organism evidence="1 2">
    <name type="scientific">Venturia effusa</name>
    <dbReference type="NCBI Taxonomy" id="50376"/>
    <lineage>
        <taxon>Eukaryota</taxon>
        <taxon>Fungi</taxon>
        <taxon>Dikarya</taxon>
        <taxon>Ascomycota</taxon>
        <taxon>Pezizomycotina</taxon>
        <taxon>Dothideomycetes</taxon>
        <taxon>Pleosporomycetidae</taxon>
        <taxon>Venturiales</taxon>
        <taxon>Venturiaceae</taxon>
        <taxon>Venturia</taxon>
    </lineage>
</organism>
<reference evidence="1 2" key="1">
    <citation type="submission" date="2019-07" db="EMBL/GenBank/DDBJ databases">
        <title>Finished genome of Venturia effusa.</title>
        <authorList>
            <person name="Young C.A."/>
            <person name="Cox M.P."/>
            <person name="Ganley A.R.D."/>
            <person name="David W.J."/>
        </authorList>
    </citation>
    <scope>NUCLEOTIDE SEQUENCE [LARGE SCALE GENOMIC DNA]</scope>
    <source>
        <strain evidence="2">albino</strain>
    </source>
</reference>
<accession>A0A517LDL2</accession>
<protein>
    <submittedName>
        <fullName evidence="1">Uncharacterized protein</fullName>
    </submittedName>
</protein>
<evidence type="ECO:0000313" key="1">
    <source>
        <dbReference type="EMBL" id="QDS73725.1"/>
    </source>
</evidence>
<dbReference type="OrthoDB" id="5428040at2759"/>
<keyword evidence="2" id="KW-1185">Reference proteome</keyword>